<dbReference type="Proteomes" id="UP001150238">
    <property type="component" value="Unassembled WGS sequence"/>
</dbReference>
<accession>A0A9W9AWF7</accession>
<reference evidence="2" key="2">
    <citation type="journal article" date="2023" name="Proc. Natl. Acad. Sci. U.S.A.">
        <title>A global phylogenomic analysis of the shiitake genus Lentinula.</title>
        <authorList>
            <person name="Sierra-Patev S."/>
            <person name="Min B."/>
            <person name="Naranjo-Ortiz M."/>
            <person name="Looney B."/>
            <person name="Konkel Z."/>
            <person name="Slot J.C."/>
            <person name="Sakamoto Y."/>
            <person name="Steenwyk J.L."/>
            <person name="Rokas A."/>
            <person name="Carro J."/>
            <person name="Camarero S."/>
            <person name="Ferreira P."/>
            <person name="Molpeceres G."/>
            <person name="Ruiz-Duenas F.J."/>
            <person name="Serrano A."/>
            <person name="Henrissat B."/>
            <person name="Drula E."/>
            <person name="Hughes K.W."/>
            <person name="Mata J.L."/>
            <person name="Ishikawa N.K."/>
            <person name="Vargas-Isla R."/>
            <person name="Ushijima S."/>
            <person name="Smith C.A."/>
            <person name="Donoghue J."/>
            <person name="Ahrendt S."/>
            <person name="Andreopoulos W."/>
            <person name="He G."/>
            <person name="LaButti K."/>
            <person name="Lipzen A."/>
            <person name="Ng V."/>
            <person name="Riley R."/>
            <person name="Sandor L."/>
            <person name="Barry K."/>
            <person name="Martinez A.T."/>
            <person name="Xiao Y."/>
            <person name="Gibbons J.G."/>
            <person name="Terashima K."/>
            <person name="Grigoriev I.V."/>
            <person name="Hibbett D."/>
        </authorList>
    </citation>
    <scope>NUCLEOTIDE SEQUENCE</scope>
    <source>
        <strain evidence="2">Sp2 HRB7682 ss15</strain>
    </source>
</reference>
<feature type="non-terminal residue" evidence="2">
    <location>
        <position position="103"/>
    </location>
</feature>
<evidence type="ECO:0000259" key="1">
    <source>
        <dbReference type="Pfam" id="PF14214"/>
    </source>
</evidence>
<reference evidence="2" key="1">
    <citation type="submission" date="2022-08" db="EMBL/GenBank/DDBJ databases">
        <authorList>
            <consortium name="DOE Joint Genome Institute"/>
            <person name="Min B."/>
            <person name="Riley R."/>
            <person name="Sierra-Patev S."/>
            <person name="Naranjo-Ortiz M."/>
            <person name="Looney B."/>
            <person name="Konkel Z."/>
            <person name="Slot J.C."/>
            <person name="Sakamoto Y."/>
            <person name="Steenwyk J.L."/>
            <person name="Rokas A."/>
            <person name="Carro J."/>
            <person name="Camarero S."/>
            <person name="Ferreira P."/>
            <person name="Molpeceres G."/>
            <person name="Ruiz-Duenas F.J."/>
            <person name="Serrano A."/>
            <person name="Henrissat B."/>
            <person name="Drula E."/>
            <person name="Hughes K.W."/>
            <person name="Mata J.L."/>
            <person name="Ishikawa N.K."/>
            <person name="Vargas-Isla R."/>
            <person name="Ushijima S."/>
            <person name="Smith C.A."/>
            <person name="Ahrendt S."/>
            <person name="Andreopoulos W."/>
            <person name="He G."/>
            <person name="Labutti K."/>
            <person name="Lipzen A."/>
            <person name="Ng V."/>
            <person name="Sandor L."/>
            <person name="Barry K."/>
            <person name="Martinez A.T."/>
            <person name="Xiao Y."/>
            <person name="Gibbons J.G."/>
            <person name="Terashima K."/>
            <person name="Hibbett D.S."/>
            <person name="Grigoriev I.V."/>
        </authorList>
    </citation>
    <scope>NUCLEOTIDE SEQUENCE</scope>
    <source>
        <strain evidence="2">Sp2 HRB7682 ss15</strain>
    </source>
</reference>
<protein>
    <recommendedName>
        <fullName evidence="1">Helitron helicase-like domain-containing protein</fullName>
    </recommendedName>
</protein>
<proteinExistence type="predicted"/>
<gene>
    <name evidence="2" type="ORF">C8J55DRAFT_407994</name>
</gene>
<feature type="non-terminal residue" evidence="2">
    <location>
        <position position="1"/>
    </location>
</feature>
<dbReference type="InterPro" id="IPR025476">
    <property type="entry name" value="Helitron_helicase-like"/>
</dbReference>
<comment type="caution">
    <text evidence="2">The sequence shown here is derived from an EMBL/GenBank/DDBJ whole genome shotgun (WGS) entry which is preliminary data.</text>
</comment>
<evidence type="ECO:0000313" key="2">
    <source>
        <dbReference type="EMBL" id="KAJ4492075.1"/>
    </source>
</evidence>
<evidence type="ECO:0000313" key="3">
    <source>
        <dbReference type="Proteomes" id="UP001150238"/>
    </source>
</evidence>
<dbReference type="EMBL" id="JANVFS010000005">
    <property type="protein sequence ID" value="KAJ4492075.1"/>
    <property type="molecule type" value="Genomic_DNA"/>
</dbReference>
<organism evidence="2 3">
    <name type="scientific">Lentinula lateritia</name>
    <dbReference type="NCBI Taxonomy" id="40482"/>
    <lineage>
        <taxon>Eukaryota</taxon>
        <taxon>Fungi</taxon>
        <taxon>Dikarya</taxon>
        <taxon>Basidiomycota</taxon>
        <taxon>Agaricomycotina</taxon>
        <taxon>Agaricomycetes</taxon>
        <taxon>Agaricomycetidae</taxon>
        <taxon>Agaricales</taxon>
        <taxon>Marasmiineae</taxon>
        <taxon>Omphalotaceae</taxon>
        <taxon>Lentinula</taxon>
    </lineage>
</organism>
<name>A0A9W9AWF7_9AGAR</name>
<feature type="domain" description="Helitron helicase-like" evidence="1">
    <location>
        <begin position="2"/>
        <end position="103"/>
    </location>
</feature>
<sequence>EMFSLVHTNGIPHIFLTLNPRDTNNPIAQVLAGRDIDLDRFFHDLKPGAENIERTISVAQDPVAGAQFSHIIVQNLLNILLSLKRANQKGIFGEVSAYYGVVE</sequence>
<dbReference type="Pfam" id="PF14214">
    <property type="entry name" value="Helitron_like_N"/>
    <property type="match status" value="1"/>
</dbReference>
<dbReference type="AlphaFoldDB" id="A0A9W9AWF7"/>